<protein>
    <submittedName>
        <fullName evidence="9">DUF4870 domain-containing protein</fullName>
    </submittedName>
</protein>
<dbReference type="InterPro" id="IPR003841">
    <property type="entry name" value="Na/Pi_transpt"/>
</dbReference>
<proteinExistence type="inferred from homology"/>
<keyword evidence="6 7" id="KW-0472">Membrane</keyword>
<dbReference type="GO" id="GO:0005436">
    <property type="term" value="F:sodium:phosphate symporter activity"/>
    <property type="evidence" value="ECO:0007669"/>
    <property type="project" value="InterPro"/>
</dbReference>
<keyword evidence="3" id="KW-1003">Cell membrane</keyword>
<keyword evidence="4 7" id="KW-0812">Transmembrane</keyword>
<name>A0A1I7ZNH0_9BILA</name>
<evidence type="ECO:0000313" key="8">
    <source>
        <dbReference type="Proteomes" id="UP000095287"/>
    </source>
</evidence>
<evidence type="ECO:0000256" key="1">
    <source>
        <dbReference type="ARBA" id="ARBA00004424"/>
    </source>
</evidence>
<evidence type="ECO:0000256" key="5">
    <source>
        <dbReference type="ARBA" id="ARBA00022989"/>
    </source>
</evidence>
<evidence type="ECO:0000256" key="6">
    <source>
        <dbReference type="ARBA" id="ARBA00023136"/>
    </source>
</evidence>
<feature type="transmembrane region" description="Helical" evidence="7">
    <location>
        <begin position="58"/>
        <end position="80"/>
    </location>
</feature>
<dbReference type="PANTHER" id="PTHR10010:SF46">
    <property type="entry name" value="SODIUM-DEPENDENT PHOSPHATE TRANSPORT PROTEIN 2B"/>
    <property type="match status" value="1"/>
</dbReference>
<evidence type="ECO:0000313" key="9">
    <source>
        <dbReference type="WBParaSite" id="L893_g28228.t1"/>
    </source>
</evidence>
<dbReference type="PANTHER" id="PTHR10010">
    <property type="entry name" value="SOLUTE CARRIER FAMILY 34 SODIUM PHOSPHATE , MEMBER 2-RELATED"/>
    <property type="match status" value="1"/>
</dbReference>
<feature type="transmembrane region" description="Helical" evidence="7">
    <location>
        <begin position="32"/>
        <end position="52"/>
    </location>
</feature>
<evidence type="ECO:0000256" key="2">
    <source>
        <dbReference type="ARBA" id="ARBA00005808"/>
    </source>
</evidence>
<sequence length="168" mass="19339">MGMLFFYPIPFTRNIPIYLAKQFGNITAKHRWFALVYIFSVFLAIPAILLGLSFAPSWVLFTFLGSFCGLLAFVGFVTVLQRKAPKCLPTALRDWTFLPIYLRSLDPYDEYMERLGFCMPCCRTCCQGRPRESESDSSTVVSATSSYHKALRDNNFERWMRLSKNTPV</sequence>
<keyword evidence="8" id="KW-1185">Reference proteome</keyword>
<dbReference type="WBParaSite" id="L893_g28228.t1">
    <property type="protein sequence ID" value="L893_g28228.t1"/>
    <property type="gene ID" value="L893_g28228"/>
</dbReference>
<evidence type="ECO:0000256" key="7">
    <source>
        <dbReference type="SAM" id="Phobius"/>
    </source>
</evidence>
<evidence type="ECO:0000256" key="3">
    <source>
        <dbReference type="ARBA" id="ARBA00022475"/>
    </source>
</evidence>
<dbReference type="Proteomes" id="UP000095287">
    <property type="component" value="Unplaced"/>
</dbReference>
<reference evidence="9" key="1">
    <citation type="submission" date="2016-11" db="UniProtKB">
        <authorList>
            <consortium name="WormBaseParasite"/>
        </authorList>
    </citation>
    <scope>IDENTIFICATION</scope>
</reference>
<accession>A0A1I7ZNH0</accession>
<dbReference type="GO" id="GO:0016324">
    <property type="term" value="C:apical plasma membrane"/>
    <property type="evidence" value="ECO:0007669"/>
    <property type="project" value="UniProtKB-SubCell"/>
</dbReference>
<evidence type="ECO:0000256" key="4">
    <source>
        <dbReference type="ARBA" id="ARBA00022692"/>
    </source>
</evidence>
<dbReference type="GO" id="GO:0044341">
    <property type="term" value="P:sodium-dependent phosphate transport"/>
    <property type="evidence" value="ECO:0007669"/>
    <property type="project" value="InterPro"/>
</dbReference>
<comment type="similarity">
    <text evidence="2">Belongs to the SLC34A transporter family.</text>
</comment>
<keyword evidence="5 7" id="KW-1133">Transmembrane helix</keyword>
<comment type="subcellular location">
    <subcellularLocation>
        <location evidence="1">Apical cell membrane</location>
        <topology evidence="1">Multi-pass membrane protein</topology>
    </subcellularLocation>
</comment>
<dbReference type="AlphaFoldDB" id="A0A1I7ZNH0"/>
<organism evidence="8 9">
    <name type="scientific">Steinernema glaseri</name>
    <dbReference type="NCBI Taxonomy" id="37863"/>
    <lineage>
        <taxon>Eukaryota</taxon>
        <taxon>Metazoa</taxon>
        <taxon>Ecdysozoa</taxon>
        <taxon>Nematoda</taxon>
        <taxon>Chromadorea</taxon>
        <taxon>Rhabditida</taxon>
        <taxon>Tylenchina</taxon>
        <taxon>Panagrolaimomorpha</taxon>
        <taxon>Strongyloidoidea</taxon>
        <taxon>Steinernematidae</taxon>
        <taxon>Steinernema</taxon>
    </lineage>
</organism>